<dbReference type="STRING" id="4232.A0A251UK67"/>
<dbReference type="PROSITE" id="PS51387">
    <property type="entry name" value="FAD_PCMH"/>
    <property type="match status" value="2"/>
</dbReference>
<dbReference type="SUPFAM" id="SSF56176">
    <property type="entry name" value="FAD-binding/transporter-associated domain-like"/>
    <property type="match status" value="2"/>
</dbReference>
<evidence type="ECO:0000256" key="4">
    <source>
        <dbReference type="ARBA" id="ARBA00022729"/>
    </source>
</evidence>
<protein>
    <submittedName>
        <fullName evidence="9">Putative berberine/berberine-like, FAD-binding, type 2</fullName>
    </submittedName>
</protein>
<dbReference type="Gene3D" id="3.30.43.10">
    <property type="entry name" value="Uridine Diphospho-n-acetylenolpyruvylglucosamine Reductase, domain 2"/>
    <property type="match status" value="2"/>
</dbReference>
<dbReference type="InterPro" id="IPR016169">
    <property type="entry name" value="FAD-bd_PCMH_sub2"/>
</dbReference>
<comment type="similarity">
    <text evidence="2">Belongs to the oxygen-dependent FAD-linked oxidoreductase family.</text>
</comment>
<feature type="domain" description="FAD-binding PCMH-type" evidence="8">
    <location>
        <begin position="431"/>
        <end position="605"/>
    </location>
</feature>
<keyword evidence="4 7" id="KW-0732">Signal</keyword>
<sequence>MNNSRSVFLLVLALSFCVSFGALSSIFDVTSTSEDFITCLQSNSNNVTTISQLVFTPANTSYIPIWQAAADPIRFNKSYIPKPSVIVTPTDETQIQTALLCAKKHGYEFRIRDGGHDFEGNSYTANAPFVMLDLVNMRAIEINVENRTALVQGGALLGELYYTISQKTDTLYFPAGIWAGVGVSGFLSGGGYGNLLRKYGLGADNVLDIRFMDVNGNILDRKSMGEDLFWALRGGGASSFGIVLQWKLNLVPVPERVTLFSVSYTLEQGATDIFHKYQYVLPKFDRDLLIRVQLNTEYIGNTTQKTVRILFHGIYQGNIDTLLPLLNQSFPELNVTREVCQEVRMVQTTLEFGGFNISTPTSVLANRSAIPNFTLSSIFDVTSTSEDFITCLQSNSNNVTTISQLVFTPVNTSYIPVWQAAADPIRFNKSYIYKPSVIVTPTNETQIQTALLCAKKHGYEFRIRDGGHDFEGISYTANAPFVMLDLVNMRAIEINVENRTALVQGGALLGELYYTISQLTDTLYFPAGIWAGVGVSGFLSGGGYGNLLRKYGLGADNVLDIRFMDVNGNILDRKSMGEDLFWALRGGGASSFGIVLQWKLNLVPVPERVTLFMVSYTLEQGATDIFHKYQYVLPKFDRDLLIRVQLNTEYIGNTTQKTVRILFHGIYQGNIDTLLPLLNQSFPELNVTREVCQEVRMVQTTLEFGGFNISTPTSVLANRSAIPKLSFKGKSDYVRTPIPKSGLRKLWRKMFENDNSQTLFMYTFGGKMEEYSDTAIPYPHRAGVLYQVFKRVDFVDQPSDKTLISLRRLAWLRSFDKTLEPYVTSNPREAYMNYNDLDLGFDSATYEEASEWGERYWKRENFKKLIRIKAKVDPENFFRHPQSIPVFSRPLSDIYMKLTLWMFFFSFS</sequence>
<keyword evidence="5" id="KW-0274">FAD</keyword>
<feature type="domain" description="FAD-binding PCMH-type" evidence="8">
    <location>
        <begin position="79"/>
        <end position="253"/>
    </location>
</feature>
<feature type="signal peptide" evidence="7">
    <location>
        <begin position="1"/>
        <end position="24"/>
    </location>
</feature>
<dbReference type="Proteomes" id="UP000215914">
    <property type="component" value="Chromosome 6"/>
</dbReference>
<evidence type="ECO:0000256" key="6">
    <source>
        <dbReference type="ARBA" id="ARBA00023180"/>
    </source>
</evidence>
<dbReference type="GO" id="GO:0016491">
    <property type="term" value="F:oxidoreductase activity"/>
    <property type="evidence" value="ECO:0007669"/>
    <property type="project" value="InterPro"/>
</dbReference>
<dbReference type="AlphaFoldDB" id="A0A251UK67"/>
<evidence type="ECO:0000256" key="2">
    <source>
        <dbReference type="ARBA" id="ARBA00005466"/>
    </source>
</evidence>
<reference evidence="10" key="1">
    <citation type="journal article" date="2017" name="Nature">
        <title>The sunflower genome provides insights into oil metabolism, flowering and Asterid evolution.</title>
        <authorList>
            <person name="Badouin H."/>
            <person name="Gouzy J."/>
            <person name="Grassa C.J."/>
            <person name="Murat F."/>
            <person name="Staton S.E."/>
            <person name="Cottret L."/>
            <person name="Lelandais-Briere C."/>
            <person name="Owens G.L."/>
            <person name="Carrere S."/>
            <person name="Mayjonade B."/>
            <person name="Legrand L."/>
            <person name="Gill N."/>
            <person name="Kane N.C."/>
            <person name="Bowers J.E."/>
            <person name="Hubner S."/>
            <person name="Bellec A."/>
            <person name="Berard A."/>
            <person name="Berges H."/>
            <person name="Blanchet N."/>
            <person name="Boniface M.C."/>
            <person name="Brunel D."/>
            <person name="Catrice O."/>
            <person name="Chaidir N."/>
            <person name="Claudel C."/>
            <person name="Donnadieu C."/>
            <person name="Faraut T."/>
            <person name="Fievet G."/>
            <person name="Helmstetter N."/>
            <person name="King M."/>
            <person name="Knapp S.J."/>
            <person name="Lai Z."/>
            <person name="Le Paslier M.C."/>
            <person name="Lippi Y."/>
            <person name="Lorenzon L."/>
            <person name="Mandel J.R."/>
            <person name="Marage G."/>
            <person name="Marchand G."/>
            <person name="Marquand E."/>
            <person name="Bret-Mestries E."/>
            <person name="Morien E."/>
            <person name="Nambeesan S."/>
            <person name="Nguyen T."/>
            <person name="Pegot-Espagnet P."/>
            <person name="Pouilly N."/>
            <person name="Raftis F."/>
            <person name="Sallet E."/>
            <person name="Schiex T."/>
            <person name="Thomas J."/>
            <person name="Vandecasteele C."/>
            <person name="Vares D."/>
            <person name="Vear F."/>
            <person name="Vautrin S."/>
            <person name="Crespi M."/>
            <person name="Mangin B."/>
            <person name="Burke J.M."/>
            <person name="Salse J."/>
            <person name="Munos S."/>
            <person name="Vincourt P."/>
            <person name="Rieseberg L.H."/>
            <person name="Langlade N.B."/>
        </authorList>
    </citation>
    <scope>NUCLEOTIDE SEQUENCE [LARGE SCALE GENOMIC DNA]</scope>
    <source>
        <strain evidence="10">cv. SF193</strain>
    </source>
</reference>
<dbReference type="PANTHER" id="PTHR32448">
    <property type="entry name" value="OS08G0158400 PROTEIN"/>
    <property type="match status" value="1"/>
</dbReference>
<evidence type="ECO:0000313" key="9">
    <source>
        <dbReference type="EMBL" id="OTG22721.1"/>
    </source>
</evidence>
<evidence type="ECO:0000256" key="5">
    <source>
        <dbReference type="ARBA" id="ARBA00022827"/>
    </source>
</evidence>
<dbReference type="Gene3D" id="3.30.465.10">
    <property type="match status" value="2"/>
</dbReference>
<feature type="chain" id="PRO_5013146219" evidence="7">
    <location>
        <begin position="25"/>
        <end position="908"/>
    </location>
</feature>
<dbReference type="InterPro" id="IPR016167">
    <property type="entry name" value="FAD-bd_PCMH_sub1"/>
</dbReference>
<dbReference type="InterPro" id="IPR012951">
    <property type="entry name" value="BBE"/>
</dbReference>
<dbReference type="InParanoid" id="A0A251UK67"/>
<dbReference type="InterPro" id="IPR016166">
    <property type="entry name" value="FAD-bd_PCMH"/>
</dbReference>
<dbReference type="InterPro" id="IPR006094">
    <property type="entry name" value="Oxid_FAD_bind_N"/>
</dbReference>
<dbReference type="EMBL" id="CM007895">
    <property type="protein sequence ID" value="OTG22721.1"/>
    <property type="molecule type" value="Genomic_DNA"/>
</dbReference>
<gene>
    <name evidence="9" type="ORF">HannXRQ_Chr06g0174581</name>
</gene>
<dbReference type="Pfam" id="PF08031">
    <property type="entry name" value="BBE"/>
    <property type="match status" value="1"/>
</dbReference>
<dbReference type="InterPro" id="IPR036318">
    <property type="entry name" value="FAD-bd_PCMH-like_sf"/>
</dbReference>
<name>A0A251UK67_HELAN</name>
<evidence type="ECO:0000256" key="3">
    <source>
        <dbReference type="ARBA" id="ARBA00022630"/>
    </source>
</evidence>
<keyword evidence="10" id="KW-1185">Reference proteome</keyword>
<evidence type="ECO:0000313" key="10">
    <source>
        <dbReference type="Proteomes" id="UP000215914"/>
    </source>
</evidence>
<evidence type="ECO:0000259" key="8">
    <source>
        <dbReference type="PROSITE" id="PS51387"/>
    </source>
</evidence>
<proteinExistence type="inferred from homology"/>
<accession>A0A251UK67</accession>
<dbReference type="Gene3D" id="3.40.462.20">
    <property type="match status" value="1"/>
</dbReference>
<dbReference type="GO" id="GO:0071949">
    <property type="term" value="F:FAD binding"/>
    <property type="evidence" value="ECO:0007669"/>
    <property type="project" value="InterPro"/>
</dbReference>
<keyword evidence="6" id="KW-0325">Glycoprotein</keyword>
<dbReference type="Pfam" id="PF01565">
    <property type="entry name" value="FAD_binding_4"/>
    <property type="match status" value="2"/>
</dbReference>
<evidence type="ECO:0000256" key="1">
    <source>
        <dbReference type="ARBA" id="ARBA00001974"/>
    </source>
</evidence>
<organism evidence="9 10">
    <name type="scientific">Helianthus annuus</name>
    <name type="common">Common sunflower</name>
    <dbReference type="NCBI Taxonomy" id="4232"/>
    <lineage>
        <taxon>Eukaryota</taxon>
        <taxon>Viridiplantae</taxon>
        <taxon>Streptophyta</taxon>
        <taxon>Embryophyta</taxon>
        <taxon>Tracheophyta</taxon>
        <taxon>Spermatophyta</taxon>
        <taxon>Magnoliopsida</taxon>
        <taxon>eudicotyledons</taxon>
        <taxon>Gunneridae</taxon>
        <taxon>Pentapetalae</taxon>
        <taxon>asterids</taxon>
        <taxon>campanulids</taxon>
        <taxon>Asterales</taxon>
        <taxon>Asteraceae</taxon>
        <taxon>Asteroideae</taxon>
        <taxon>Heliantheae alliance</taxon>
        <taxon>Heliantheae</taxon>
        <taxon>Helianthus</taxon>
    </lineage>
</organism>
<comment type="cofactor">
    <cofactor evidence="1">
        <name>FAD</name>
        <dbReference type="ChEBI" id="CHEBI:57692"/>
    </cofactor>
</comment>
<keyword evidence="3" id="KW-0285">Flavoprotein</keyword>
<evidence type="ECO:0000256" key="7">
    <source>
        <dbReference type="SAM" id="SignalP"/>
    </source>
</evidence>